<reference evidence="1" key="1">
    <citation type="submission" date="2018-05" db="EMBL/GenBank/DDBJ databases">
        <authorList>
            <person name="Lanie J.A."/>
            <person name="Ng W.-L."/>
            <person name="Kazmierczak K.M."/>
            <person name="Andrzejewski T.M."/>
            <person name="Davidsen T.M."/>
            <person name="Wayne K.J."/>
            <person name="Tettelin H."/>
            <person name="Glass J.I."/>
            <person name="Rusch D."/>
            <person name="Podicherti R."/>
            <person name="Tsui H.-C.T."/>
            <person name="Winkler M.E."/>
        </authorList>
    </citation>
    <scope>NUCLEOTIDE SEQUENCE</scope>
</reference>
<organism evidence="1">
    <name type="scientific">marine metagenome</name>
    <dbReference type="NCBI Taxonomy" id="408172"/>
    <lineage>
        <taxon>unclassified sequences</taxon>
        <taxon>metagenomes</taxon>
        <taxon>ecological metagenomes</taxon>
    </lineage>
</organism>
<gene>
    <name evidence="1" type="ORF">METZ01_LOCUS364302</name>
</gene>
<feature type="non-terminal residue" evidence="1">
    <location>
        <position position="125"/>
    </location>
</feature>
<proteinExistence type="predicted"/>
<protein>
    <submittedName>
        <fullName evidence="1">Uncharacterized protein</fullName>
    </submittedName>
</protein>
<evidence type="ECO:0000313" key="1">
    <source>
        <dbReference type="EMBL" id="SVD11448.1"/>
    </source>
</evidence>
<dbReference type="EMBL" id="UINC01130402">
    <property type="protein sequence ID" value="SVD11448.1"/>
    <property type="molecule type" value="Genomic_DNA"/>
</dbReference>
<dbReference type="AlphaFoldDB" id="A0A382SQL4"/>
<name>A0A382SQL4_9ZZZZ</name>
<sequence>MFIKSYLIKIAFLLVFLTGAVPTYSAVLLPDHQLDTPLLQELGISGQGKKKAVPFMVFAQNPTRGFNKEPLGEIVFLNTVEEGQSSIVSIESTQPVQYTAFKLLNPLLLILDFPKMDQGNLTSRI</sequence>
<accession>A0A382SQL4</accession>